<comment type="caution">
    <text evidence="9">The sequence shown here is derived from an EMBL/GenBank/DDBJ whole genome shotgun (WGS) entry which is preliminary data.</text>
</comment>
<dbReference type="OrthoDB" id="9765657at2"/>
<feature type="domain" description="Heavy metal binding" evidence="5">
    <location>
        <begin position="29"/>
        <end position="56"/>
    </location>
</feature>
<reference evidence="9 10" key="1">
    <citation type="submission" date="2019-01" db="EMBL/GenBank/DDBJ databases">
        <title>Lacunisphaera sp. strain TWA-58.</title>
        <authorList>
            <person name="Chen W.-M."/>
        </authorList>
    </citation>
    <scope>NUCLEOTIDE SEQUENCE [LARGE SCALE GENOMIC DNA]</scope>
    <source>
        <strain evidence="9 10">TWA-58</strain>
    </source>
</reference>
<dbReference type="PANTHER" id="PTHR30097">
    <property type="entry name" value="CATION EFFLUX SYSTEM PROTEIN CUSB"/>
    <property type="match status" value="1"/>
</dbReference>
<evidence type="ECO:0000259" key="5">
    <source>
        <dbReference type="Pfam" id="PF19335"/>
    </source>
</evidence>
<dbReference type="GO" id="GO:0016020">
    <property type="term" value="C:membrane"/>
    <property type="evidence" value="ECO:0007669"/>
    <property type="project" value="InterPro"/>
</dbReference>
<evidence type="ECO:0000313" key="10">
    <source>
        <dbReference type="Proteomes" id="UP000290218"/>
    </source>
</evidence>
<keyword evidence="10" id="KW-1185">Reference proteome</keyword>
<organism evidence="9 10">
    <name type="scientific">Oleiharenicola lentus</name>
    <dbReference type="NCBI Taxonomy" id="2508720"/>
    <lineage>
        <taxon>Bacteria</taxon>
        <taxon>Pseudomonadati</taxon>
        <taxon>Verrucomicrobiota</taxon>
        <taxon>Opitutia</taxon>
        <taxon>Opitutales</taxon>
        <taxon>Opitutaceae</taxon>
        <taxon>Oleiharenicola</taxon>
    </lineage>
</organism>
<sequence>MKTLLPLLTFLFAALLVTGADSGHDHAAVYQCPMHPWIKSDKPDAKCTICGMALVAAAAPKSGAANEPLDPNLVTLTPAQAAVTGVQTAEVTRGPLVCTLRVNGVIDDDETRHRILAARVPGRIEKLHVNYVGAEVREGEPLATVYSPEMLTAQRTYVERLRAGTTAFTVSERASARERLLELGLTEEEIRILEGTLLPTAMVNVRAPMSGTVVSRAVYEGQYVETNDRLFEIGDFSRMWFVFDVYEPDLAWIRPGQTVELALPSLTGQILTAPIAFIDPNLNETTRTARARVILDNSSRQLLHRQTGIATVLAETPEVLLVPRSAVLQHRGKPVVFVNTAEHGYVAREIRLGRTGDISAEVLAGLKAGDRVVTQGALLLDGQAELAHAALGSTAHDHGSPAPAKVAAGEPKHDAAAYALLKALAFSAADAATALAADDLPAYQKNLPALRAALQAYLGGFSPAARGPLGGFKDGLADGPDLDAVRRNFEPFSTALVGLVRAEHVHHRESLHVFECPMTPVLGNGRWLSRDAELRNPFFGSAMLECGEELDAEPTPSEQPKAKADLSSLPPGHPPVNVAGYLLAMAGPAVAAAGDGCCAGHTAAQAAACAHASTGATP</sequence>
<dbReference type="Proteomes" id="UP000290218">
    <property type="component" value="Unassembled WGS sequence"/>
</dbReference>
<feature type="region of interest" description="Disordered" evidence="3">
    <location>
        <begin position="550"/>
        <end position="571"/>
    </location>
</feature>
<keyword evidence="2" id="KW-0813">Transport</keyword>
<feature type="chain" id="PRO_5020709443" evidence="4">
    <location>
        <begin position="28"/>
        <end position="618"/>
    </location>
</feature>
<dbReference type="PANTHER" id="PTHR30097:SF4">
    <property type="entry name" value="SLR6042 PROTEIN"/>
    <property type="match status" value="1"/>
</dbReference>
<dbReference type="Gene3D" id="2.40.30.170">
    <property type="match status" value="1"/>
</dbReference>
<evidence type="ECO:0000313" key="9">
    <source>
        <dbReference type="EMBL" id="RXK54683.1"/>
    </source>
</evidence>
<accession>A0A4Q1C714</accession>
<protein>
    <submittedName>
        <fullName evidence="9">Efflux RND transporter periplasmic adaptor subunit</fullName>
    </submittedName>
</protein>
<dbReference type="GO" id="GO:0015679">
    <property type="term" value="P:plasma membrane copper ion transport"/>
    <property type="evidence" value="ECO:0007669"/>
    <property type="project" value="TreeGrafter"/>
</dbReference>
<dbReference type="InterPro" id="IPR045800">
    <property type="entry name" value="HMBD"/>
</dbReference>
<name>A0A4Q1C714_9BACT</name>
<gene>
    <name evidence="9" type="ORF">ESB00_01950</name>
</gene>
<evidence type="ECO:0000256" key="1">
    <source>
        <dbReference type="ARBA" id="ARBA00009477"/>
    </source>
</evidence>
<keyword evidence="4" id="KW-0732">Signal</keyword>
<dbReference type="Gene3D" id="2.40.50.100">
    <property type="match status" value="1"/>
</dbReference>
<evidence type="ECO:0000256" key="3">
    <source>
        <dbReference type="SAM" id="MobiDB-lite"/>
    </source>
</evidence>
<evidence type="ECO:0000259" key="6">
    <source>
        <dbReference type="Pfam" id="PF25919"/>
    </source>
</evidence>
<dbReference type="Gene3D" id="2.40.420.20">
    <property type="match status" value="1"/>
</dbReference>
<dbReference type="InterPro" id="IPR006143">
    <property type="entry name" value="RND_pump_MFP"/>
</dbReference>
<dbReference type="InterPro" id="IPR058790">
    <property type="entry name" value="BSH_CusB"/>
</dbReference>
<dbReference type="InterPro" id="IPR051909">
    <property type="entry name" value="MFP_Cation_Efflux"/>
</dbReference>
<dbReference type="GO" id="GO:0022857">
    <property type="term" value="F:transmembrane transporter activity"/>
    <property type="evidence" value="ECO:0007669"/>
    <property type="project" value="InterPro"/>
</dbReference>
<dbReference type="Pfam" id="PF25919">
    <property type="entry name" value="BSH_CusB"/>
    <property type="match status" value="1"/>
</dbReference>
<dbReference type="Pfam" id="PF25954">
    <property type="entry name" value="Beta-barrel_RND_2"/>
    <property type="match status" value="1"/>
</dbReference>
<evidence type="ECO:0000259" key="8">
    <source>
        <dbReference type="Pfam" id="PF25975"/>
    </source>
</evidence>
<feature type="domain" description="CusB-like beta-barrel" evidence="7">
    <location>
        <begin position="239"/>
        <end position="302"/>
    </location>
</feature>
<feature type="domain" description="CzcB-like C-terminal circularly permuted SH3-like" evidence="8">
    <location>
        <begin position="321"/>
        <end position="379"/>
    </location>
</feature>
<dbReference type="GO" id="GO:0030288">
    <property type="term" value="C:outer membrane-bounded periplasmic space"/>
    <property type="evidence" value="ECO:0007669"/>
    <property type="project" value="TreeGrafter"/>
</dbReference>
<dbReference type="GO" id="GO:0046914">
    <property type="term" value="F:transition metal ion binding"/>
    <property type="evidence" value="ECO:0007669"/>
    <property type="project" value="TreeGrafter"/>
</dbReference>
<dbReference type="FunFam" id="2.40.420.20:FF:000006">
    <property type="entry name" value="RND family efflux transporter MFP subunit"/>
    <property type="match status" value="1"/>
</dbReference>
<dbReference type="InterPro" id="IPR058649">
    <property type="entry name" value="CzcB_C"/>
</dbReference>
<dbReference type="GO" id="GO:0060003">
    <property type="term" value="P:copper ion export"/>
    <property type="evidence" value="ECO:0007669"/>
    <property type="project" value="TreeGrafter"/>
</dbReference>
<evidence type="ECO:0000256" key="2">
    <source>
        <dbReference type="ARBA" id="ARBA00022448"/>
    </source>
</evidence>
<dbReference type="EMBL" id="SDHX01000001">
    <property type="protein sequence ID" value="RXK54683.1"/>
    <property type="molecule type" value="Genomic_DNA"/>
</dbReference>
<dbReference type="Pfam" id="PF25975">
    <property type="entry name" value="CzcB_C"/>
    <property type="match status" value="1"/>
</dbReference>
<evidence type="ECO:0000259" key="7">
    <source>
        <dbReference type="Pfam" id="PF25954"/>
    </source>
</evidence>
<evidence type="ECO:0000256" key="4">
    <source>
        <dbReference type="SAM" id="SignalP"/>
    </source>
</evidence>
<dbReference type="AlphaFoldDB" id="A0A4Q1C714"/>
<dbReference type="SUPFAM" id="SSF111369">
    <property type="entry name" value="HlyD-like secretion proteins"/>
    <property type="match status" value="1"/>
</dbReference>
<comment type="similarity">
    <text evidence="1">Belongs to the membrane fusion protein (MFP) (TC 8.A.1) family.</text>
</comment>
<dbReference type="NCBIfam" id="TIGR01730">
    <property type="entry name" value="RND_mfp"/>
    <property type="match status" value="1"/>
</dbReference>
<feature type="signal peptide" evidence="4">
    <location>
        <begin position="1"/>
        <end position="27"/>
    </location>
</feature>
<feature type="domain" description="CusB-like barrel-sandwich hybrid" evidence="6">
    <location>
        <begin position="115"/>
        <end position="233"/>
    </location>
</feature>
<dbReference type="RefSeq" id="WP_129046047.1">
    <property type="nucleotide sequence ID" value="NZ_SDHX01000001.1"/>
</dbReference>
<proteinExistence type="inferred from homology"/>
<dbReference type="InterPro" id="IPR058792">
    <property type="entry name" value="Beta-barrel_RND_2"/>
</dbReference>
<dbReference type="Pfam" id="PF19335">
    <property type="entry name" value="HMBD"/>
    <property type="match status" value="1"/>
</dbReference>